<feature type="transmembrane region" description="Helical" evidence="10">
    <location>
        <begin position="76"/>
        <end position="96"/>
    </location>
</feature>
<dbReference type="HAMAP" id="MF_00330">
    <property type="entry name" value="CbiN"/>
    <property type="match status" value="1"/>
</dbReference>
<evidence type="ECO:0000256" key="3">
    <source>
        <dbReference type="ARBA" id="ARBA00022475"/>
    </source>
</evidence>
<proteinExistence type="inferred from homology"/>
<name>A0A7C6Z5V0_9FIRM</name>
<keyword evidence="5 10" id="KW-0812">Transmembrane</keyword>
<keyword evidence="7 10" id="KW-0406">Ion transport</keyword>
<sequence length="103" mass="11121">MANSGVEQTKRSTLKINLLLLLLVVAITVAPLILIKDAEFGGADGLAEEEIMNIQEDYEPWFSPFFEPASGEIESLLFALQAGLGAGVIGFGLGYYKGRNKTE</sequence>
<keyword evidence="6 10" id="KW-1133">Transmembrane helix</keyword>
<reference evidence="11 12" key="1">
    <citation type="journal article" date="2020" name="Biotechnol. Biofuels">
        <title>New insights from the biogas microbiome by comprehensive genome-resolved metagenomics of nearly 1600 species originating from multiple anaerobic digesters.</title>
        <authorList>
            <person name="Campanaro S."/>
            <person name="Treu L."/>
            <person name="Rodriguez-R L.M."/>
            <person name="Kovalovszki A."/>
            <person name="Ziels R.M."/>
            <person name="Maus I."/>
            <person name="Zhu X."/>
            <person name="Kougias P.G."/>
            <person name="Basile A."/>
            <person name="Luo G."/>
            <person name="Schluter A."/>
            <person name="Konstantinidis K.T."/>
            <person name="Angelidaki I."/>
        </authorList>
    </citation>
    <scope>NUCLEOTIDE SEQUENCE [LARGE SCALE GENOMIC DNA]</scope>
    <source>
        <strain evidence="11">AS05jafATM_4</strain>
    </source>
</reference>
<evidence type="ECO:0000256" key="7">
    <source>
        <dbReference type="ARBA" id="ARBA00023065"/>
    </source>
</evidence>
<dbReference type="PANTHER" id="PTHR38662">
    <property type="entry name" value="COBALT TRANSPORT PROTEIN CBIN"/>
    <property type="match status" value="1"/>
</dbReference>
<gene>
    <name evidence="10" type="primary">cbiN</name>
    <name evidence="11" type="ORF">GX523_14175</name>
</gene>
<comment type="subunit">
    <text evidence="10">Forms an energy-coupling factor (ECF) transporter complex composed of an ATP-binding protein (A component, CbiO), a transmembrane protein (T component, CbiQ) and 2 possible substrate-capture proteins (S components, CbiM and CbiN) of unknown stoichimetry.</text>
</comment>
<keyword evidence="8 10" id="KW-0472">Membrane</keyword>
<dbReference type="GO" id="GO:0009236">
    <property type="term" value="P:cobalamin biosynthetic process"/>
    <property type="evidence" value="ECO:0007669"/>
    <property type="project" value="UniProtKB-UniRule"/>
</dbReference>
<dbReference type="NCBIfam" id="NF002780">
    <property type="entry name" value="PRK02898.1"/>
    <property type="match status" value="1"/>
</dbReference>
<evidence type="ECO:0000256" key="10">
    <source>
        <dbReference type="HAMAP-Rule" id="MF_00330"/>
    </source>
</evidence>
<evidence type="ECO:0000256" key="9">
    <source>
        <dbReference type="ARBA" id="ARBA00023285"/>
    </source>
</evidence>
<keyword evidence="3 10" id="KW-1003">Cell membrane</keyword>
<dbReference type="PANTHER" id="PTHR38662:SF1">
    <property type="entry name" value="COBALT TRANSPORT PROTEIN CBIN"/>
    <property type="match status" value="1"/>
</dbReference>
<evidence type="ECO:0000256" key="5">
    <source>
        <dbReference type="ARBA" id="ARBA00022692"/>
    </source>
</evidence>
<evidence type="ECO:0000256" key="2">
    <source>
        <dbReference type="ARBA" id="ARBA00022448"/>
    </source>
</evidence>
<dbReference type="AlphaFoldDB" id="A0A7C6Z5V0"/>
<feature type="transmembrane region" description="Helical" evidence="10">
    <location>
        <begin position="16"/>
        <end position="35"/>
    </location>
</feature>
<accession>A0A7C6Z5V0</accession>
<keyword evidence="9 10" id="KW-0170">Cobalt</keyword>
<evidence type="ECO:0000313" key="11">
    <source>
        <dbReference type="EMBL" id="HHY27861.1"/>
    </source>
</evidence>
<organism evidence="11 12">
    <name type="scientific">Desulfitobacterium dehalogenans</name>
    <dbReference type="NCBI Taxonomy" id="36854"/>
    <lineage>
        <taxon>Bacteria</taxon>
        <taxon>Bacillati</taxon>
        <taxon>Bacillota</taxon>
        <taxon>Clostridia</taxon>
        <taxon>Eubacteriales</taxon>
        <taxon>Desulfitobacteriaceae</taxon>
        <taxon>Desulfitobacterium</taxon>
    </lineage>
</organism>
<evidence type="ECO:0000256" key="1">
    <source>
        <dbReference type="ARBA" id="ARBA00022426"/>
    </source>
</evidence>
<keyword evidence="1 10" id="KW-0171">Cobalt transport</keyword>
<comment type="subcellular location">
    <subcellularLocation>
        <location evidence="10">Cell membrane</location>
        <topology evidence="10">Multi-pass membrane protein</topology>
    </subcellularLocation>
</comment>
<protein>
    <recommendedName>
        <fullName evidence="10">Cobalt transport protein CbiN</fullName>
    </recommendedName>
    <alternativeName>
        <fullName evidence="10">Energy-coupling factor transporter probable substrate-capture protein CbiN</fullName>
        <shortName evidence="10">ECF transporter S component CbiN</shortName>
    </alternativeName>
</protein>
<keyword evidence="2 10" id="KW-0813">Transport</keyword>
<comment type="similarity">
    <text evidence="10">Belongs to the CbiN family.</text>
</comment>
<dbReference type="GO" id="GO:0005886">
    <property type="term" value="C:plasma membrane"/>
    <property type="evidence" value="ECO:0007669"/>
    <property type="project" value="UniProtKB-SubCell"/>
</dbReference>
<comment type="caution">
    <text evidence="11">The sequence shown here is derived from an EMBL/GenBank/DDBJ whole genome shotgun (WGS) entry which is preliminary data.</text>
</comment>
<evidence type="ECO:0000256" key="8">
    <source>
        <dbReference type="ARBA" id="ARBA00023136"/>
    </source>
</evidence>
<dbReference type="Proteomes" id="UP000553059">
    <property type="component" value="Unassembled WGS sequence"/>
</dbReference>
<comment type="function">
    <text evidence="10">Part of the energy-coupling factor (ECF) transporter complex CbiMNOQ involved in cobalt import.</text>
</comment>
<dbReference type="GO" id="GO:0015087">
    <property type="term" value="F:cobalt ion transmembrane transporter activity"/>
    <property type="evidence" value="ECO:0007669"/>
    <property type="project" value="UniProtKB-UniRule"/>
</dbReference>
<evidence type="ECO:0000256" key="6">
    <source>
        <dbReference type="ARBA" id="ARBA00022989"/>
    </source>
</evidence>
<dbReference type="NCBIfam" id="TIGR01165">
    <property type="entry name" value="cbiN"/>
    <property type="match status" value="1"/>
</dbReference>
<keyword evidence="4 10" id="KW-0169">Cobalamin biosynthesis</keyword>
<dbReference type="InterPro" id="IPR003705">
    <property type="entry name" value="CbiN"/>
</dbReference>
<dbReference type="Pfam" id="PF02553">
    <property type="entry name" value="CbiN"/>
    <property type="match status" value="1"/>
</dbReference>
<evidence type="ECO:0000313" key="12">
    <source>
        <dbReference type="Proteomes" id="UP000553059"/>
    </source>
</evidence>
<dbReference type="UniPathway" id="UPA00148"/>
<evidence type="ECO:0000256" key="4">
    <source>
        <dbReference type="ARBA" id="ARBA00022573"/>
    </source>
</evidence>
<comment type="pathway">
    <text evidence="10">Cofactor biosynthesis; adenosylcobalamin biosynthesis.</text>
</comment>
<dbReference type="EMBL" id="DUTF01000307">
    <property type="protein sequence ID" value="HHY27861.1"/>
    <property type="molecule type" value="Genomic_DNA"/>
</dbReference>